<dbReference type="AlphaFoldDB" id="A0AAE3EY05"/>
<dbReference type="Gene3D" id="2.130.10.130">
    <property type="entry name" value="Integrin alpha, N-terminal"/>
    <property type="match status" value="4"/>
</dbReference>
<feature type="chain" id="PRO_5042216394" evidence="2">
    <location>
        <begin position="25"/>
        <end position="1099"/>
    </location>
</feature>
<keyword evidence="5" id="KW-1185">Reference proteome</keyword>
<evidence type="ECO:0000313" key="5">
    <source>
        <dbReference type="Proteomes" id="UP001200642"/>
    </source>
</evidence>
<organism evidence="4 5">
    <name type="scientific">Cerina litoralis</name>
    <dbReference type="NCBI Taxonomy" id="2874477"/>
    <lineage>
        <taxon>Bacteria</taxon>
        <taxon>Pseudomonadati</taxon>
        <taxon>Bacteroidota</taxon>
        <taxon>Flavobacteriia</taxon>
        <taxon>Flavobacteriales</taxon>
        <taxon>Flavobacteriaceae</taxon>
        <taxon>Cerina</taxon>
    </lineage>
</organism>
<dbReference type="EMBL" id="JAIRBC010000018">
    <property type="protein sequence ID" value="MCG2461661.1"/>
    <property type="molecule type" value="Genomic_DNA"/>
</dbReference>
<dbReference type="Proteomes" id="UP001200642">
    <property type="component" value="Unassembled WGS sequence"/>
</dbReference>
<evidence type="ECO:0000256" key="2">
    <source>
        <dbReference type="SAM" id="SignalP"/>
    </source>
</evidence>
<sequence>MNDNKWTFCIAGSCMLFLSGCSHWNTTLFTALNPSDTKIQFANEIREDENNNIYNFMNFYTGAGVGIGDINNDGLPDIFFAGNLVSNKLYLNNGNLEFEDITKSAGLENDQWCSGVSMVDINQDGWLDIYVCVSGSASIEHRANLLYINNKDNTFSEKAKEYGLADTAQATQAAFFDYDKDGDLDMFLIINPVNYSQASVNSVRSKLLGGQSESTDKLYRNNGDRTFTDVSSEAGISIEGYSLGLGVSDLDNDGWPDIYISNDFLTNDVMYINNGDGTFTDKSNQRLKHTSFAGMGNDLSDVNNDGLTDIMVLDMLPEDNKRQKNLIPAASFDKFQMLLDRGYQEQYTRNTLQINNGNNSFSETGYLSGISSTDWSWSVLLADYDNNGTKDVFVSNGFARDLGNLDYINYQQQSSQFFGTDKAKKKNRLKAITELPSVPIPNYFFRNNGDLTFTDTSKEWGIEKPSLSNGAAYADLDNDGDLDLVVSNINEKATILRNNSDRLEKHHFLKVNLKGPRKNLAGLGTKILVSANGINQYQQKFLTRGYESSVDGQVHFGLGKANIIDSITVIWPDDKIQILRNIKPDTTITISHLNSKKGSWDRKQGHISMFKEVSKEKGIDYQQHENSFIDFNVQPLLPYMHSKLGPKLAVGDIDGDGLEDFYVGGAHGYSGRFFMQQENGGFYSKNLEFDVEKEDTGSVLFDADGDGDLDLYVVSGGSEFKKDSSDYQDRLYTNDGKGNFSPIENALPIINSSGSVVEAGDYDGDGDLDLFVGGRIVPGEYPLPPRSYILDNENGSFKDVTELVCPSLGNIGMVTSALWTDFDTDGSLDLMVAGEFMQVKVLKNDRGYFKDVTDEVGLKHSYGWWNSIAEGDFDNDGDIDYLVGNHGTNSRYTASASQPLCIYAKDYDKNGTIDPIMCLYIQGKDYPAASRDAMVQQISAMRGRFKSYEDYSKVTFKEAFTPEELDGAYVAKCETLYSSYIENLGNGSFSLHKLPVLAQLGPINGIQVFDIDGDGNLDALLVGNNYSGDASVGNSDAMVGLSIMGDGRGGFSPRLGTETGFFVDSDAKDIKIINSKNGKKLILVGSNSDKLKAFEKLVH</sequence>
<evidence type="ECO:0000313" key="4">
    <source>
        <dbReference type="EMBL" id="MCG2461661.1"/>
    </source>
</evidence>
<feature type="domain" description="ASPIC/UnbV" evidence="3">
    <location>
        <begin position="522"/>
        <end position="589"/>
    </location>
</feature>
<proteinExistence type="predicted"/>
<dbReference type="InterPro" id="IPR027039">
    <property type="entry name" value="Crtac1"/>
</dbReference>
<dbReference type="InterPro" id="IPR013517">
    <property type="entry name" value="FG-GAP"/>
</dbReference>
<comment type="caution">
    <text evidence="4">The sequence shown here is derived from an EMBL/GenBank/DDBJ whole genome shotgun (WGS) entry which is preliminary data.</text>
</comment>
<keyword evidence="1 2" id="KW-0732">Signal</keyword>
<evidence type="ECO:0000256" key="1">
    <source>
        <dbReference type="ARBA" id="ARBA00022729"/>
    </source>
</evidence>
<dbReference type="Pfam" id="PF13517">
    <property type="entry name" value="FG-GAP_3"/>
    <property type="match status" value="7"/>
</dbReference>
<dbReference type="PANTHER" id="PTHR16026">
    <property type="entry name" value="CARTILAGE ACIDIC PROTEIN 1"/>
    <property type="match status" value="1"/>
</dbReference>
<feature type="signal peptide" evidence="2">
    <location>
        <begin position="1"/>
        <end position="24"/>
    </location>
</feature>
<dbReference type="RefSeq" id="WP_317902804.1">
    <property type="nucleotide sequence ID" value="NZ_JAIRBC010000018.1"/>
</dbReference>
<accession>A0AAE3EY05</accession>
<protein>
    <submittedName>
        <fullName evidence="4">VCBS repeat-containing protein</fullName>
    </submittedName>
</protein>
<name>A0AAE3EY05_9FLAO</name>
<evidence type="ECO:0000259" key="3">
    <source>
        <dbReference type="Pfam" id="PF07593"/>
    </source>
</evidence>
<dbReference type="Pfam" id="PF07593">
    <property type="entry name" value="UnbV_ASPIC"/>
    <property type="match status" value="1"/>
</dbReference>
<dbReference type="PANTHER" id="PTHR16026:SF0">
    <property type="entry name" value="CARTILAGE ACIDIC PROTEIN 1"/>
    <property type="match status" value="1"/>
</dbReference>
<reference evidence="4" key="1">
    <citation type="submission" date="2023-02" db="EMBL/GenBank/DDBJ databases">
        <title>Genome of Flavobacteriaceae gen. nov. sp. strain F89.</title>
        <authorList>
            <person name="Wang Y."/>
        </authorList>
    </citation>
    <scope>NUCLEOTIDE SEQUENCE</scope>
    <source>
        <strain evidence="4">F89</strain>
    </source>
</reference>
<gene>
    <name evidence="4" type="ORF">K8352_12945</name>
</gene>
<dbReference type="PROSITE" id="PS51257">
    <property type="entry name" value="PROKAR_LIPOPROTEIN"/>
    <property type="match status" value="1"/>
</dbReference>
<dbReference type="InterPro" id="IPR028994">
    <property type="entry name" value="Integrin_alpha_N"/>
</dbReference>
<dbReference type="SUPFAM" id="SSF69318">
    <property type="entry name" value="Integrin alpha N-terminal domain"/>
    <property type="match status" value="3"/>
</dbReference>
<dbReference type="InterPro" id="IPR011519">
    <property type="entry name" value="UnbV_ASPIC"/>
</dbReference>